<evidence type="ECO:0000313" key="2">
    <source>
        <dbReference type="Proteomes" id="UP000183339"/>
    </source>
</evidence>
<name>A0A1I0A2R6_9PROT</name>
<reference evidence="1 2" key="1">
    <citation type="submission" date="2016-10" db="EMBL/GenBank/DDBJ databases">
        <authorList>
            <person name="de Groot N.N."/>
        </authorList>
    </citation>
    <scope>NUCLEOTIDE SEQUENCE [LARGE SCALE GENOMIC DNA]</scope>
    <source>
        <strain evidence="1 2">Nl7</strain>
    </source>
</reference>
<proteinExistence type="predicted"/>
<protein>
    <submittedName>
        <fullName evidence="1">Uncharacterized protein</fullName>
    </submittedName>
</protein>
<accession>A0A1I0A2R6</accession>
<dbReference type="AlphaFoldDB" id="A0A1I0A2R6"/>
<dbReference type="EMBL" id="FOHI01000002">
    <property type="protein sequence ID" value="SES88396.1"/>
    <property type="molecule type" value="Genomic_DNA"/>
</dbReference>
<sequence length="58" mass="6900">MYPWRKVSAICRNFISYRLDIYLRDKTVATLLALFGNMNTLLTYLNVPTAFEVSYLYR</sequence>
<organism evidence="1 2">
    <name type="scientific">Nitrosospira multiformis</name>
    <dbReference type="NCBI Taxonomy" id="1231"/>
    <lineage>
        <taxon>Bacteria</taxon>
        <taxon>Pseudomonadati</taxon>
        <taxon>Pseudomonadota</taxon>
        <taxon>Betaproteobacteria</taxon>
        <taxon>Nitrosomonadales</taxon>
        <taxon>Nitrosomonadaceae</taxon>
        <taxon>Nitrosospira</taxon>
    </lineage>
</organism>
<evidence type="ECO:0000313" key="1">
    <source>
        <dbReference type="EMBL" id="SES88396.1"/>
    </source>
</evidence>
<gene>
    <name evidence="1" type="ORF">SAMN05216412_10282</name>
</gene>
<dbReference type="Proteomes" id="UP000183339">
    <property type="component" value="Unassembled WGS sequence"/>
</dbReference>